<evidence type="ECO:0000256" key="1">
    <source>
        <dbReference type="ARBA" id="ARBA00023284"/>
    </source>
</evidence>
<dbReference type="OrthoDB" id="9815205at2"/>
<dbReference type="RefSeq" id="WP_115816145.1">
    <property type="nucleotide sequence ID" value="NZ_CANKZP010000001.1"/>
</dbReference>
<dbReference type="PANTHER" id="PTHR42852">
    <property type="entry name" value="THIOL:DISULFIDE INTERCHANGE PROTEIN DSBE"/>
    <property type="match status" value="1"/>
</dbReference>
<dbReference type="PROSITE" id="PS00194">
    <property type="entry name" value="THIOREDOXIN_1"/>
    <property type="match status" value="1"/>
</dbReference>
<dbReference type="GO" id="GO:0016491">
    <property type="term" value="F:oxidoreductase activity"/>
    <property type="evidence" value="ECO:0007669"/>
    <property type="project" value="InterPro"/>
</dbReference>
<keyword evidence="1" id="KW-0676">Redox-active center</keyword>
<dbReference type="CDD" id="cd02966">
    <property type="entry name" value="TlpA_like_family"/>
    <property type="match status" value="1"/>
</dbReference>
<dbReference type="GO" id="GO:0016209">
    <property type="term" value="F:antioxidant activity"/>
    <property type="evidence" value="ECO:0007669"/>
    <property type="project" value="InterPro"/>
</dbReference>
<dbReference type="Proteomes" id="UP000256980">
    <property type="component" value="Unassembled WGS sequence"/>
</dbReference>
<dbReference type="InterPro" id="IPR000866">
    <property type="entry name" value="AhpC/TSA"/>
</dbReference>
<dbReference type="InterPro" id="IPR050553">
    <property type="entry name" value="Thioredoxin_ResA/DsbE_sf"/>
</dbReference>
<dbReference type="Gene3D" id="3.40.30.10">
    <property type="entry name" value="Glutaredoxin"/>
    <property type="match status" value="1"/>
</dbReference>
<comment type="caution">
    <text evidence="4">The sequence shown here is derived from an EMBL/GenBank/DDBJ whole genome shotgun (WGS) entry which is preliminary data.</text>
</comment>
<sequence>MKNLILFFCLGLFSLTSIAQNDLPNVDVTSIDGKTVTLKDATNKDGITIISLWATWCVPCLKELDAINDLYDEWQEETGVELLAVSVDDSRTVKRVKSMVNGKDWDYTVLLDTNNDLKRALNASSIPLTILVKNNKIVYEHSGYSPGAELELYKKIKELSK</sequence>
<proteinExistence type="predicted"/>
<dbReference type="InterPro" id="IPR036249">
    <property type="entry name" value="Thioredoxin-like_sf"/>
</dbReference>
<keyword evidence="2" id="KW-0732">Signal</keyword>
<dbReference type="InterPro" id="IPR013766">
    <property type="entry name" value="Thioredoxin_domain"/>
</dbReference>
<accession>A0A3D9HCC0</accession>
<evidence type="ECO:0000256" key="2">
    <source>
        <dbReference type="SAM" id="SignalP"/>
    </source>
</evidence>
<dbReference type="EMBL" id="QRDV01000001">
    <property type="protein sequence ID" value="RED47110.1"/>
    <property type="molecule type" value="Genomic_DNA"/>
</dbReference>
<dbReference type="PANTHER" id="PTHR42852:SF17">
    <property type="entry name" value="THIOREDOXIN-LIKE PROTEIN HI_1115"/>
    <property type="match status" value="1"/>
</dbReference>
<feature type="chain" id="PRO_5017715131" evidence="2">
    <location>
        <begin position="20"/>
        <end position="161"/>
    </location>
</feature>
<dbReference type="InterPro" id="IPR017937">
    <property type="entry name" value="Thioredoxin_CS"/>
</dbReference>
<dbReference type="GO" id="GO:0016853">
    <property type="term" value="F:isomerase activity"/>
    <property type="evidence" value="ECO:0007669"/>
    <property type="project" value="UniProtKB-KW"/>
</dbReference>
<dbReference type="Pfam" id="PF00578">
    <property type="entry name" value="AhpC-TSA"/>
    <property type="match status" value="1"/>
</dbReference>
<name>A0A3D9HCC0_9FLAO</name>
<gene>
    <name evidence="4" type="ORF">DFQ10_101891</name>
</gene>
<feature type="domain" description="Thioredoxin" evidence="3">
    <location>
        <begin position="17"/>
        <end position="161"/>
    </location>
</feature>
<organism evidence="4 5">
    <name type="scientific">Winogradskyella eximia</name>
    <dbReference type="NCBI Taxonomy" id="262006"/>
    <lineage>
        <taxon>Bacteria</taxon>
        <taxon>Pseudomonadati</taxon>
        <taxon>Bacteroidota</taxon>
        <taxon>Flavobacteriia</taxon>
        <taxon>Flavobacteriales</taxon>
        <taxon>Flavobacteriaceae</taxon>
        <taxon>Winogradskyella</taxon>
    </lineage>
</organism>
<evidence type="ECO:0000259" key="3">
    <source>
        <dbReference type="PROSITE" id="PS51352"/>
    </source>
</evidence>
<protein>
    <submittedName>
        <fullName evidence="4">Thiol-disulfide isomerase/thioredoxin</fullName>
    </submittedName>
</protein>
<feature type="signal peptide" evidence="2">
    <location>
        <begin position="1"/>
        <end position="19"/>
    </location>
</feature>
<dbReference type="AlphaFoldDB" id="A0A3D9HCC0"/>
<evidence type="ECO:0000313" key="5">
    <source>
        <dbReference type="Proteomes" id="UP000256980"/>
    </source>
</evidence>
<dbReference type="SUPFAM" id="SSF52833">
    <property type="entry name" value="Thioredoxin-like"/>
    <property type="match status" value="1"/>
</dbReference>
<keyword evidence="4" id="KW-0413">Isomerase</keyword>
<keyword evidence="5" id="KW-1185">Reference proteome</keyword>
<reference evidence="4 5" key="1">
    <citation type="submission" date="2018-07" db="EMBL/GenBank/DDBJ databases">
        <title>Genomic Encyclopedia of Type Strains, Phase III (KMG-III): the genomes of soil and plant-associated and newly described type strains.</title>
        <authorList>
            <person name="Whitman W."/>
        </authorList>
    </citation>
    <scope>NUCLEOTIDE SEQUENCE [LARGE SCALE GENOMIC DNA]</scope>
    <source>
        <strain evidence="4 5">CECT 7946</strain>
    </source>
</reference>
<evidence type="ECO:0000313" key="4">
    <source>
        <dbReference type="EMBL" id="RED47110.1"/>
    </source>
</evidence>
<dbReference type="PROSITE" id="PS51352">
    <property type="entry name" value="THIOREDOXIN_2"/>
    <property type="match status" value="1"/>
</dbReference>